<name>A0A0W0Y6K2_9GAMM</name>
<reference evidence="4 5" key="1">
    <citation type="submission" date="2015-11" db="EMBL/GenBank/DDBJ databases">
        <title>Genomic analysis of 38 Legionella species identifies large and diverse effector repertoires.</title>
        <authorList>
            <person name="Burstein D."/>
            <person name="Amaro F."/>
            <person name="Zusman T."/>
            <person name="Lifshitz Z."/>
            <person name="Cohen O."/>
            <person name="Gilbert J.A."/>
            <person name="Pupko T."/>
            <person name="Shuman H.A."/>
            <person name="Segal G."/>
        </authorList>
    </citation>
    <scope>NUCLEOTIDE SEQUENCE [LARGE SCALE GENOMIC DNA]</scope>
    <source>
        <strain evidence="4 5">CDC#1442-AUS-E</strain>
    </source>
</reference>
<dbReference type="OrthoDB" id="9814070at2"/>
<evidence type="ECO:0000313" key="5">
    <source>
        <dbReference type="Proteomes" id="UP000054618"/>
    </source>
</evidence>
<dbReference type="EC" id="3.5.3.6" evidence="2"/>
<dbReference type="GO" id="GO:0019546">
    <property type="term" value="P:L-arginine deiminase pathway"/>
    <property type="evidence" value="ECO:0007669"/>
    <property type="project" value="TreeGrafter"/>
</dbReference>
<dbReference type="AlphaFoldDB" id="A0A0W0Y6K2"/>
<dbReference type="GO" id="GO:0016740">
    <property type="term" value="F:transferase activity"/>
    <property type="evidence" value="ECO:0007669"/>
    <property type="project" value="UniProtKB-KW"/>
</dbReference>
<keyword evidence="5" id="KW-1185">Reference proteome</keyword>
<dbReference type="STRING" id="45073.Lqui_0119"/>
<dbReference type="Proteomes" id="UP000054618">
    <property type="component" value="Unassembled WGS sequence"/>
</dbReference>
<comment type="caution">
    <text evidence="4">The sequence shown here is derived from an EMBL/GenBank/DDBJ whole genome shotgun (WGS) entry which is preliminary data.</text>
</comment>
<proteinExistence type="predicted"/>
<comment type="catalytic activity">
    <reaction evidence="3">
        <text>L-arginine + H2O = L-citrulline + NH4(+)</text>
        <dbReference type="Rhea" id="RHEA:19597"/>
        <dbReference type="ChEBI" id="CHEBI:15377"/>
        <dbReference type="ChEBI" id="CHEBI:28938"/>
        <dbReference type="ChEBI" id="CHEBI:32682"/>
        <dbReference type="ChEBI" id="CHEBI:57743"/>
        <dbReference type="EC" id="3.5.3.6"/>
    </reaction>
</comment>
<evidence type="ECO:0000256" key="2">
    <source>
        <dbReference type="ARBA" id="ARBA00012171"/>
    </source>
</evidence>
<dbReference type="PATRIC" id="fig|45073.5.peg.125"/>
<comment type="pathway">
    <text evidence="1">Amino-acid degradation; L-arginine degradation via ADI pathway; carbamoyl phosphate from L-arginine: step 1/2.</text>
</comment>
<accession>A0A0W0Y6K2</accession>
<keyword evidence="4" id="KW-0808">Transferase</keyword>
<dbReference type="SUPFAM" id="SSF55909">
    <property type="entry name" value="Pentein"/>
    <property type="match status" value="1"/>
</dbReference>
<evidence type="ECO:0000256" key="1">
    <source>
        <dbReference type="ARBA" id="ARBA00005213"/>
    </source>
</evidence>
<protein>
    <recommendedName>
        <fullName evidence="2">arginine deiminase</fullName>
        <ecNumber evidence="2">3.5.3.6</ecNumber>
    </recommendedName>
</protein>
<dbReference type="PANTHER" id="PTHR47271">
    <property type="entry name" value="ARGININE DEIMINASE"/>
    <property type="match status" value="1"/>
</dbReference>
<dbReference type="EMBL" id="LNYS01000003">
    <property type="protein sequence ID" value="KTD52553.1"/>
    <property type="molecule type" value="Genomic_DNA"/>
</dbReference>
<sequence length="356" mass="41331">MPIDDFPFSETPNAALIRLTNKFGYKSEEEFGKEDISFDEKIRRLRAGLVYEEMCHLKQQIEAQGIEVFAVDEDTYIENNKTYYYPYQVFLTDTGHYYTSKEELFFIPGYFRKDARQGEEKTPIKQARKLGARIQPLSQSDEQGIYFEGGDFLKAPDRALYFLGYGQRTEKKAYAVISQIIDEQVIPIQLLRKEFFHLDCCLTPLPNDVLLLYEGEYIRDRQARLLRNKQGLPLLIKHTQTISDYHRAYLRKLYHPEKIILLSTPEAIAYGANGLILKSNADFRFKMFVNGSSGATERESEFAVYDHFFSLSEKTRDAILSLTENSMDIIEVPYSSLHYAFGSVHCTIEEFYQAKS</sequence>
<dbReference type="Gene3D" id="3.75.10.10">
    <property type="entry name" value="L-arginine/glycine Amidinotransferase, Chain A"/>
    <property type="match status" value="1"/>
</dbReference>
<evidence type="ECO:0000256" key="3">
    <source>
        <dbReference type="ARBA" id="ARBA00049429"/>
    </source>
</evidence>
<dbReference type="PANTHER" id="PTHR47271:SF2">
    <property type="entry name" value="ARGININE DEIMINASE"/>
    <property type="match status" value="1"/>
</dbReference>
<dbReference type="GO" id="GO:0016990">
    <property type="term" value="F:arginine deiminase activity"/>
    <property type="evidence" value="ECO:0007669"/>
    <property type="project" value="UniProtKB-EC"/>
</dbReference>
<dbReference type="RefSeq" id="WP_058506259.1">
    <property type="nucleotide sequence ID" value="NZ_CAAAIK010000023.1"/>
</dbReference>
<organism evidence="4 5">
    <name type="scientific">Legionella quinlivanii</name>
    <dbReference type="NCBI Taxonomy" id="45073"/>
    <lineage>
        <taxon>Bacteria</taxon>
        <taxon>Pseudomonadati</taxon>
        <taxon>Pseudomonadota</taxon>
        <taxon>Gammaproteobacteria</taxon>
        <taxon>Legionellales</taxon>
        <taxon>Legionellaceae</taxon>
        <taxon>Legionella</taxon>
    </lineage>
</organism>
<evidence type="ECO:0000313" key="4">
    <source>
        <dbReference type="EMBL" id="KTD52553.1"/>
    </source>
</evidence>
<gene>
    <name evidence="4" type="ORF">Lqui_0119</name>
</gene>